<keyword evidence="3" id="KW-1185">Reference proteome</keyword>
<evidence type="ECO:0000313" key="3">
    <source>
        <dbReference type="Proteomes" id="UP001209854"/>
    </source>
</evidence>
<feature type="compositionally biased region" description="Basic and acidic residues" evidence="1">
    <location>
        <begin position="130"/>
        <end position="162"/>
    </location>
</feature>
<dbReference type="RefSeq" id="WP_262564640.1">
    <property type="nucleotide sequence ID" value="NZ_JAPFCC010000001.1"/>
</dbReference>
<accession>A0ABT3N0M2</accession>
<proteinExistence type="predicted"/>
<organism evidence="2 3">
    <name type="scientific">Endozoicomonas gorgoniicola</name>
    <dbReference type="NCBI Taxonomy" id="1234144"/>
    <lineage>
        <taxon>Bacteria</taxon>
        <taxon>Pseudomonadati</taxon>
        <taxon>Pseudomonadota</taxon>
        <taxon>Gammaproteobacteria</taxon>
        <taxon>Oceanospirillales</taxon>
        <taxon>Endozoicomonadaceae</taxon>
        <taxon>Endozoicomonas</taxon>
    </lineage>
</organism>
<protein>
    <submittedName>
        <fullName evidence="2">Uncharacterized protein</fullName>
    </submittedName>
</protein>
<feature type="compositionally biased region" description="Basic residues" evidence="1">
    <location>
        <begin position="171"/>
        <end position="182"/>
    </location>
</feature>
<dbReference type="EMBL" id="JAPFCC010000001">
    <property type="protein sequence ID" value="MCW7554878.1"/>
    <property type="molecule type" value="Genomic_DNA"/>
</dbReference>
<sequence>MSSYLYSYSHPIYIVYAGHDHFFVALPKKKILKNLSDIASLNFFLNKDDPGSDFSIMHQEKKILDTATRARTPSVNIDITSQNKKIRTINKKEEQDVTGGGSNDKEGAATAIYADDKVNPTIPKSTLSHGKTDSADLPETEHISEEIEIPKAVLVKESDSKAEMSPPGQPSKKRKGKKKNKTRSAFTGAQADETIAQLKSLLTEQKAKLQDSAQLMSETEIHKLAGDIFNLVIAIIGRKIEAPPLSEKKHEAGSVTVNQKTAENMPRRNNERYQIELDSCNQEVVYNALLFLHEKLNDPLAPVILGAMKLTEGSKTLKTDQLEAIAYFKSSVVRGNKQGLLLLSGLAHTLDSPEALNTGLWLVKKRPKLLDDQFPVFDFKIPVSEDNIFVEIKRYIQHHIIESHQINLTDLHELNQNINSSLEQLLTPAVLVDRHILDGYKNKDLGYSVTSNLYQAFIYIILGDPVKAYNSFKKSTIAYLVPVRKPSSP</sequence>
<gene>
    <name evidence="2" type="ORF">NX722_20105</name>
</gene>
<dbReference type="Proteomes" id="UP001209854">
    <property type="component" value="Unassembled WGS sequence"/>
</dbReference>
<name>A0ABT3N0M2_9GAMM</name>
<comment type="caution">
    <text evidence="2">The sequence shown here is derived from an EMBL/GenBank/DDBJ whole genome shotgun (WGS) entry which is preliminary data.</text>
</comment>
<evidence type="ECO:0000256" key="1">
    <source>
        <dbReference type="SAM" id="MobiDB-lite"/>
    </source>
</evidence>
<evidence type="ECO:0000313" key="2">
    <source>
        <dbReference type="EMBL" id="MCW7554878.1"/>
    </source>
</evidence>
<reference evidence="2 3" key="1">
    <citation type="submission" date="2022-10" db="EMBL/GenBank/DDBJ databases">
        <title>High-quality genome sequences of two octocoral-associated bacteria, Endozoicomonas euniceicola EF212 and Endozoicomonas gorgoniicola PS125.</title>
        <authorList>
            <person name="Chiou Y.-J."/>
            <person name="Chen Y.-H."/>
        </authorList>
    </citation>
    <scope>NUCLEOTIDE SEQUENCE [LARGE SCALE GENOMIC DNA]</scope>
    <source>
        <strain evidence="2 3">PS125</strain>
    </source>
</reference>
<feature type="region of interest" description="Disordered" evidence="1">
    <location>
        <begin position="88"/>
        <end position="188"/>
    </location>
</feature>